<keyword evidence="1" id="KW-1133">Transmembrane helix</keyword>
<comment type="caution">
    <text evidence="2">The sequence shown here is derived from an EMBL/GenBank/DDBJ whole genome shotgun (WGS) entry which is preliminary data.</text>
</comment>
<keyword evidence="3" id="KW-1185">Reference proteome</keyword>
<gene>
    <name evidence="2" type="ORF">DEIPH_ctg029orf0015</name>
</gene>
<feature type="transmembrane region" description="Helical" evidence="1">
    <location>
        <begin position="77"/>
        <end position="97"/>
    </location>
</feature>
<evidence type="ECO:0008006" key="4">
    <source>
        <dbReference type="Google" id="ProtNLM"/>
    </source>
</evidence>
<dbReference type="EMBL" id="JHAC01000029">
    <property type="protein sequence ID" value="EYB68013.1"/>
    <property type="molecule type" value="Genomic_DNA"/>
</dbReference>
<name>A0A016QPM8_9DEIO</name>
<dbReference type="Proteomes" id="UP000020492">
    <property type="component" value="Unassembled WGS sequence"/>
</dbReference>
<protein>
    <recommendedName>
        <fullName evidence="4">NfeD-like C-terminal domain-containing protein</fullName>
    </recommendedName>
</protein>
<proteinExistence type="predicted"/>
<accession>A0A016QPM8</accession>
<evidence type="ECO:0000256" key="1">
    <source>
        <dbReference type="SAM" id="Phobius"/>
    </source>
</evidence>
<feature type="transmembrane region" description="Helical" evidence="1">
    <location>
        <begin position="50"/>
        <end position="70"/>
    </location>
</feature>
<evidence type="ECO:0000313" key="3">
    <source>
        <dbReference type="Proteomes" id="UP000020492"/>
    </source>
</evidence>
<dbReference type="InterPro" id="IPR012340">
    <property type="entry name" value="NA-bd_OB-fold"/>
</dbReference>
<reference evidence="2 3" key="1">
    <citation type="submission" date="2014-03" db="EMBL/GenBank/DDBJ databases">
        <title>Draft genome sequence of Deinococcus phoenicis 1P10ME.</title>
        <authorList>
            <person name="Stepanov V.G."/>
            <person name="Vaishampayan P."/>
            <person name="Venkateswaran K."/>
            <person name="Fox G.E."/>
        </authorList>
    </citation>
    <scope>NUCLEOTIDE SEQUENCE [LARGE SCALE GENOMIC DNA]</scope>
    <source>
        <strain evidence="2 3">1P10ME</strain>
    </source>
</reference>
<dbReference type="RefSeq" id="WP_034357227.1">
    <property type="nucleotide sequence ID" value="NZ_JHAC01000029.1"/>
</dbReference>
<sequence length="174" mass="17383">MDIYLLCLIVGGGLLALSLLGGHHGDLGAHPADAEHPGTGELASWFSLRALVSFAAFFGLAGVVGSAAGLSGPGRLVVALVTGLVVGALTAFAFRLARSRGEVSGAAARLAGRTGQVLVPPGPGRPGKVALTVAGQIEHLLARSDDALHAGDTVIVIGTDAGVLDVKAWDGRQP</sequence>
<keyword evidence="1" id="KW-0812">Transmembrane</keyword>
<dbReference type="eggNOG" id="ENOG5031MND">
    <property type="taxonomic scope" value="Bacteria"/>
</dbReference>
<dbReference type="AlphaFoldDB" id="A0A016QPM8"/>
<dbReference type="Gene3D" id="2.40.50.140">
    <property type="entry name" value="Nucleic acid-binding proteins"/>
    <property type="match status" value="1"/>
</dbReference>
<keyword evidence="1" id="KW-0472">Membrane</keyword>
<dbReference type="STRING" id="1476583.DEIPH_ctg029orf0015"/>
<evidence type="ECO:0000313" key="2">
    <source>
        <dbReference type="EMBL" id="EYB68013.1"/>
    </source>
</evidence>
<dbReference type="PATRIC" id="fig|1476583.3.peg.1876"/>
<dbReference type="OrthoDB" id="68296at2"/>
<organism evidence="2 3">
    <name type="scientific">Deinococcus phoenicis</name>
    <dbReference type="NCBI Taxonomy" id="1476583"/>
    <lineage>
        <taxon>Bacteria</taxon>
        <taxon>Thermotogati</taxon>
        <taxon>Deinococcota</taxon>
        <taxon>Deinococci</taxon>
        <taxon>Deinococcales</taxon>
        <taxon>Deinococcaceae</taxon>
        <taxon>Deinococcus</taxon>
    </lineage>
</organism>